<keyword evidence="11" id="KW-0862">Zinc</keyword>
<feature type="domain" description="MCM C-terminal AAA(+) ATPase" evidence="18">
    <location>
        <begin position="452"/>
        <end position="658"/>
    </location>
</feature>
<evidence type="ECO:0000256" key="14">
    <source>
        <dbReference type="ARBA" id="ARBA00023242"/>
    </source>
</evidence>
<dbReference type="FunFam" id="3.40.50.300:FF:000138">
    <property type="entry name" value="DNA helicase"/>
    <property type="match status" value="1"/>
</dbReference>
<reference evidence="19" key="1">
    <citation type="submission" date="2018-10" db="EMBL/GenBank/DDBJ databases">
        <title>Transcriptome assembly of Aceria tosichella (Wheat curl mite) Type 2.</title>
        <authorList>
            <person name="Scully E.D."/>
            <person name="Geib S.M."/>
            <person name="Palmer N.A."/>
            <person name="Gupta A.K."/>
            <person name="Sarath G."/>
            <person name="Tatineni S."/>
        </authorList>
    </citation>
    <scope>NUCLEOTIDE SEQUENCE</scope>
    <source>
        <strain evidence="19">LincolnNE</strain>
    </source>
</reference>
<keyword evidence="5" id="KW-0235">DNA replication</keyword>
<dbReference type="GO" id="GO:0000727">
    <property type="term" value="P:double-strand break repair via break-induced replication"/>
    <property type="evidence" value="ECO:0007669"/>
    <property type="project" value="TreeGrafter"/>
</dbReference>
<evidence type="ECO:0000256" key="4">
    <source>
        <dbReference type="ARBA" id="ARBA00018925"/>
    </source>
</evidence>
<dbReference type="GO" id="GO:0017116">
    <property type="term" value="F:single-stranded DNA helicase activity"/>
    <property type="evidence" value="ECO:0007669"/>
    <property type="project" value="TreeGrafter"/>
</dbReference>
<dbReference type="Gene3D" id="3.30.1640.10">
    <property type="entry name" value="mini-chromosome maintenance (MCM) complex, chain A, domain 1"/>
    <property type="match status" value="1"/>
</dbReference>
<dbReference type="EC" id="3.6.4.12" evidence="3"/>
<evidence type="ECO:0000256" key="13">
    <source>
        <dbReference type="ARBA" id="ARBA00023125"/>
    </source>
</evidence>
<accession>A0A6G1S6X8</accession>
<dbReference type="InterPro" id="IPR001208">
    <property type="entry name" value="MCM_dom"/>
</dbReference>
<dbReference type="InterPro" id="IPR008045">
    <property type="entry name" value="MCM2"/>
</dbReference>
<comment type="similarity">
    <text evidence="2">Belongs to the MCM family.</text>
</comment>
<evidence type="ECO:0000256" key="9">
    <source>
        <dbReference type="ARBA" id="ARBA00022801"/>
    </source>
</evidence>
<dbReference type="EMBL" id="GGYP01001146">
    <property type="protein sequence ID" value="MDE45917.1"/>
    <property type="molecule type" value="Transcribed_RNA"/>
</dbReference>
<organism evidence="19">
    <name type="scientific">Aceria tosichella</name>
    <name type="common">wheat curl mite</name>
    <dbReference type="NCBI Taxonomy" id="561515"/>
    <lineage>
        <taxon>Eukaryota</taxon>
        <taxon>Metazoa</taxon>
        <taxon>Ecdysozoa</taxon>
        <taxon>Arthropoda</taxon>
        <taxon>Chelicerata</taxon>
        <taxon>Arachnida</taxon>
        <taxon>Acari</taxon>
        <taxon>Acariformes</taxon>
        <taxon>Trombidiformes</taxon>
        <taxon>Prostigmata</taxon>
        <taxon>Eupodina</taxon>
        <taxon>Eriophyoidea</taxon>
        <taxon>Eriophyidae</taxon>
        <taxon>Eriophyinae</taxon>
        <taxon>Aceriini</taxon>
        <taxon>Aceria</taxon>
    </lineage>
</organism>
<dbReference type="Pfam" id="PF23669">
    <property type="entry name" value="WHD_MCM2"/>
    <property type="match status" value="1"/>
</dbReference>
<sequence>MSDNTESDIVMPSHHSDEDDIVQEGILIREREENEDVHVSDEEDLFGEGMERDYIPVPELDHYEEEHLDDQSVSELSIGERIAAEATMRQRDRLEGRRMKSRRGLELFDDISEPDSQGSFRQMKRRRRLAESALQGRPDLDGEPETETIDNIEDTRGMTNKEWLSQRATKNEIRNRFKNLLKTYLDESGRSVFKEKLRTMTELNQQSFELEYTILAQEQPALALFLVEAPHQMLDIFNQAAKEVVFSMYPAYGKIAEEIFVRIKDLALAEDIRSLRQLHLNQLIRTQGVINSATTILPQLSLVKYDCLKCKYMLGPFVQQQDTEIKPGTCPGCQSTGPFAINMEETLYKNYQRLTIQESPGKISAGRVPRAKDVIVLGDLVDSCRPGDEVDLTGIYTNSYDGSLNIATGFPVFTTVIQANSIVRKQDWSSISQTLSDADVHQIVNISKDPNVVERIMASICPSVHGHSNIKRAIALSLFGGCAKNPSGKHRLRGDINILLCGDPGTAKSQFLKYTQTIAPRAVYTTGQGASAVGLTAFVQKSPVTREWTLEAGALVLADNGVCLIDEFDKMSDRDRTSIHEAMEQQSISVSKAGIVASLQARCAVIAAANPVGGRYNGSKTFNMNVDLTEPIISRFDIICVVRDVVDEFKDSVLAKFIVRSHRKSHFDITDSELAEIERMEEMENTNDYEPIDKDLLRRYIVYARDRFKPKIGPQQMETIAQVYADMRRESAQTNSIPITTRHIESIIRCSEAFAKMHLRNHVTTDDVRMSIKVILESFISTQKHQEQKTMSKIFQKPLSYNRSTTELLLNILKNMVVQQQALLRVKHGDDVSLDKIEISEKEFKDKCRRVDDCDPAHFYRLPIFSTNNFTYDPQKRVIRYTRTAAGS</sequence>
<evidence type="ECO:0000256" key="7">
    <source>
        <dbReference type="ARBA" id="ARBA00022741"/>
    </source>
</evidence>
<dbReference type="Pfam" id="PF17855">
    <property type="entry name" value="MCM_lid"/>
    <property type="match status" value="1"/>
</dbReference>
<dbReference type="GO" id="GO:0008270">
    <property type="term" value="F:zinc ion binding"/>
    <property type="evidence" value="ECO:0007669"/>
    <property type="project" value="UniProtKB-KW"/>
</dbReference>
<keyword evidence="12" id="KW-0067">ATP-binding</keyword>
<dbReference type="PROSITE" id="PS50051">
    <property type="entry name" value="MCM_2"/>
    <property type="match status" value="1"/>
</dbReference>
<dbReference type="Pfam" id="PF00493">
    <property type="entry name" value="MCM"/>
    <property type="match status" value="1"/>
</dbReference>
<evidence type="ECO:0000256" key="17">
    <source>
        <dbReference type="SAM" id="MobiDB-lite"/>
    </source>
</evidence>
<dbReference type="Gene3D" id="3.40.50.300">
    <property type="entry name" value="P-loop containing nucleotide triphosphate hydrolases"/>
    <property type="match status" value="1"/>
</dbReference>
<dbReference type="Pfam" id="PF17207">
    <property type="entry name" value="MCM_OB"/>
    <property type="match status" value="1"/>
</dbReference>
<name>A0A6G1S6X8_9ACAR</name>
<dbReference type="Gene3D" id="2.40.50.140">
    <property type="entry name" value="Nucleic acid-binding proteins"/>
    <property type="match status" value="1"/>
</dbReference>
<evidence type="ECO:0000256" key="2">
    <source>
        <dbReference type="ARBA" id="ARBA00008010"/>
    </source>
</evidence>
<dbReference type="GO" id="GO:0003697">
    <property type="term" value="F:single-stranded DNA binding"/>
    <property type="evidence" value="ECO:0007669"/>
    <property type="project" value="TreeGrafter"/>
</dbReference>
<dbReference type="AlphaFoldDB" id="A0A6G1S6X8"/>
<keyword evidence="7" id="KW-0547">Nucleotide-binding</keyword>
<dbReference type="Pfam" id="PF14551">
    <property type="entry name" value="MCM_N"/>
    <property type="match status" value="1"/>
</dbReference>
<evidence type="ECO:0000313" key="19">
    <source>
        <dbReference type="EMBL" id="MDE45917.1"/>
    </source>
</evidence>
<dbReference type="InterPro" id="IPR018525">
    <property type="entry name" value="MCM_CS"/>
</dbReference>
<dbReference type="InterPro" id="IPR033762">
    <property type="entry name" value="MCM_OB"/>
</dbReference>
<dbReference type="PANTHER" id="PTHR11630:SF44">
    <property type="entry name" value="DNA REPLICATION LICENSING FACTOR MCM2"/>
    <property type="match status" value="1"/>
</dbReference>
<proteinExistence type="inferred from homology"/>
<dbReference type="SUPFAM" id="SSF50249">
    <property type="entry name" value="Nucleic acid-binding proteins"/>
    <property type="match status" value="1"/>
</dbReference>
<dbReference type="PRINTS" id="PR01658">
    <property type="entry name" value="MCMPROTEIN2"/>
</dbReference>
<dbReference type="SUPFAM" id="SSF52540">
    <property type="entry name" value="P-loop containing nucleoside triphosphate hydrolases"/>
    <property type="match status" value="1"/>
</dbReference>
<dbReference type="GO" id="GO:0016787">
    <property type="term" value="F:hydrolase activity"/>
    <property type="evidence" value="ECO:0007669"/>
    <property type="project" value="UniProtKB-KW"/>
</dbReference>
<dbReference type="InterPro" id="IPR027925">
    <property type="entry name" value="MCM_N"/>
</dbReference>
<dbReference type="Gene3D" id="2.20.28.10">
    <property type="match status" value="1"/>
</dbReference>
<evidence type="ECO:0000256" key="12">
    <source>
        <dbReference type="ARBA" id="ARBA00022840"/>
    </source>
</evidence>
<dbReference type="PANTHER" id="PTHR11630">
    <property type="entry name" value="DNA REPLICATION LICENSING FACTOR MCM FAMILY MEMBER"/>
    <property type="match status" value="1"/>
</dbReference>
<evidence type="ECO:0000256" key="8">
    <source>
        <dbReference type="ARBA" id="ARBA00022771"/>
    </source>
</evidence>
<evidence type="ECO:0000256" key="1">
    <source>
        <dbReference type="ARBA" id="ARBA00004123"/>
    </source>
</evidence>
<dbReference type="GO" id="GO:0005634">
    <property type="term" value="C:nucleus"/>
    <property type="evidence" value="ECO:0007669"/>
    <property type="project" value="UniProtKB-SubCell"/>
</dbReference>
<dbReference type="InterPro" id="IPR041562">
    <property type="entry name" value="MCM_lid"/>
</dbReference>
<feature type="region of interest" description="Disordered" evidence="17">
    <location>
        <begin position="1"/>
        <end position="21"/>
    </location>
</feature>
<dbReference type="FunFam" id="2.20.28.10:FF:000002">
    <property type="entry name" value="DNA helicase"/>
    <property type="match status" value="1"/>
</dbReference>
<evidence type="ECO:0000256" key="10">
    <source>
        <dbReference type="ARBA" id="ARBA00022806"/>
    </source>
</evidence>
<protein>
    <recommendedName>
        <fullName evidence="4">DNA replication licensing factor MCM2</fullName>
        <ecNumber evidence="3">3.6.4.12</ecNumber>
    </recommendedName>
    <alternativeName>
        <fullName evidence="16">DNA replication licensing factor mcm2</fullName>
    </alternativeName>
</protein>
<keyword evidence="10" id="KW-0347">Helicase</keyword>
<keyword evidence="8" id="KW-0863">Zinc-finger</keyword>
<keyword evidence="15" id="KW-0131">Cell cycle</keyword>
<dbReference type="InterPro" id="IPR012340">
    <property type="entry name" value="NA-bd_OB-fold"/>
</dbReference>
<evidence type="ECO:0000256" key="6">
    <source>
        <dbReference type="ARBA" id="ARBA00022723"/>
    </source>
</evidence>
<dbReference type="PRINTS" id="PR01657">
    <property type="entry name" value="MCMFAMILY"/>
</dbReference>
<keyword evidence="6" id="KW-0479">Metal-binding</keyword>
<dbReference type="GO" id="GO:0042555">
    <property type="term" value="C:MCM complex"/>
    <property type="evidence" value="ECO:0007669"/>
    <property type="project" value="InterPro"/>
</dbReference>
<keyword evidence="9" id="KW-0378">Hydrolase</keyword>
<keyword evidence="13" id="KW-0238">DNA-binding</keyword>
<dbReference type="GO" id="GO:0043138">
    <property type="term" value="F:3'-5' DNA helicase activity"/>
    <property type="evidence" value="ECO:0007669"/>
    <property type="project" value="TreeGrafter"/>
</dbReference>
<comment type="subcellular location">
    <subcellularLocation>
        <location evidence="1">Nucleus</location>
    </subcellularLocation>
</comment>
<keyword evidence="14" id="KW-0539">Nucleus</keyword>
<evidence type="ECO:0000256" key="16">
    <source>
        <dbReference type="ARBA" id="ARBA00074927"/>
    </source>
</evidence>
<evidence type="ECO:0000259" key="18">
    <source>
        <dbReference type="PROSITE" id="PS50051"/>
    </source>
</evidence>
<evidence type="ECO:0000256" key="11">
    <source>
        <dbReference type="ARBA" id="ARBA00022833"/>
    </source>
</evidence>
<evidence type="ECO:0000256" key="15">
    <source>
        <dbReference type="ARBA" id="ARBA00023306"/>
    </source>
</evidence>
<dbReference type="GO" id="GO:1902975">
    <property type="term" value="P:mitotic DNA replication initiation"/>
    <property type="evidence" value="ECO:0007669"/>
    <property type="project" value="TreeGrafter"/>
</dbReference>
<evidence type="ECO:0000256" key="3">
    <source>
        <dbReference type="ARBA" id="ARBA00012551"/>
    </source>
</evidence>
<dbReference type="InterPro" id="IPR027417">
    <property type="entry name" value="P-loop_NTPase"/>
</dbReference>
<dbReference type="GO" id="GO:0005524">
    <property type="term" value="F:ATP binding"/>
    <property type="evidence" value="ECO:0007669"/>
    <property type="project" value="UniProtKB-KW"/>
</dbReference>
<dbReference type="PROSITE" id="PS00847">
    <property type="entry name" value="MCM_1"/>
    <property type="match status" value="1"/>
</dbReference>
<evidence type="ECO:0000256" key="5">
    <source>
        <dbReference type="ARBA" id="ARBA00022705"/>
    </source>
</evidence>
<gene>
    <name evidence="19" type="primary">mcm2</name>
    <name evidence="19" type="ORF">g.15963</name>
</gene>
<dbReference type="InterPro" id="IPR031327">
    <property type="entry name" value="MCM"/>
</dbReference>
<dbReference type="SMART" id="SM00350">
    <property type="entry name" value="MCM"/>
    <property type="match status" value="1"/>
</dbReference>
<dbReference type="InterPro" id="IPR059098">
    <property type="entry name" value="WHD_MCM2"/>
</dbReference>
<dbReference type="Pfam" id="PF12619">
    <property type="entry name" value="MCM2_N"/>
    <property type="match status" value="1"/>
</dbReference>